<dbReference type="SUPFAM" id="SSF52540">
    <property type="entry name" value="P-loop containing nucleoside triphosphate hydrolases"/>
    <property type="match status" value="1"/>
</dbReference>
<evidence type="ECO:0000256" key="1">
    <source>
        <dbReference type="SAM" id="MobiDB-lite"/>
    </source>
</evidence>
<keyword evidence="2" id="KW-0808">Transferase</keyword>
<dbReference type="AlphaFoldDB" id="A0A1G8ZHP3"/>
<evidence type="ECO:0000313" key="2">
    <source>
        <dbReference type="EMBL" id="SDK14523.1"/>
    </source>
</evidence>
<sequence>MVVVLVTGRSGTGKSALLNLVAQNGYRTVDTDHGDWIDRTGEPLWREDRIDELIAGHERSGRPLFTGGHSREPGGVLRQVRRDRPAQRTDRHRPGTRREQNGQSVRQDRGRAEPDHTREIEPLPREPATVEIDTRQPLNAALDQLAALAQAPDLRSST</sequence>
<dbReference type="InterPro" id="IPR027417">
    <property type="entry name" value="P-loop_NTPase"/>
</dbReference>
<protein>
    <submittedName>
        <fullName evidence="2">Shikimate kinase</fullName>
    </submittedName>
</protein>
<keyword evidence="2" id="KW-0418">Kinase</keyword>
<dbReference type="GO" id="GO:0016301">
    <property type="term" value="F:kinase activity"/>
    <property type="evidence" value="ECO:0007669"/>
    <property type="project" value="UniProtKB-KW"/>
</dbReference>
<feature type="compositionally biased region" description="Basic and acidic residues" evidence="1">
    <location>
        <begin position="80"/>
        <end position="124"/>
    </location>
</feature>
<proteinExistence type="predicted"/>
<dbReference type="Proteomes" id="UP000199682">
    <property type="component" value="Unassembled WGS sequence"/>
</dbReference>
<reference evidence="3" key="1">
    <citation type="submission" date="2016-10" db="EMBL/GenBank/DDBJ databases">
        <authorList>
            <person name="Varghese N."/>
            <person name="Submissions S."/>
        </authorList>
    </citation>
    <scope>NUCLEOTIDE SEQUENCE [LARGE SCALE GENOMIC DNA]</scope>
    <source>
        <strain evidence="3">DSM 44796</strain>
    </source>
</reference>
<name>A0A1G8ZHP3_9PSEU</name>
<dbReference type="EMBL" id="FNET01000004">
    <property type="protein sequence ID" value="SDK14523.1"/>
    <property type="molecule type" value="Genomic_DNA"/>
</dbReference>
<gene>
    <name evidence="2" type="ORF">SAMN04488074_104369</name>
</gene>
<accession>A0A1G8ZHP3</accession>
<evidence type="ECO:0000313" key="3">
    <source>
        <dbReference type="Proteomes" id="UP000199682"/>
    </source>
</evidence>
<feature type="region of interest" description="Disordered" evidence="1">
    <location>
        <begin position="58"/>
        <end position="137"/>
    </location>
</feature>
<organism evidence="2 3">
    <name type="scientific">Lentzea albidocapillata subsp. violacea</name>
    <dbReference type="NCBI Taxonomy" id="128104"/>
    <lineage>
        <taxon>Bacteria</taxon>
        <taxon>Bacillati</taxon>
        <taxon>Actinomycetota</taxon>
        <taxon>Actinomycetes</taxon>
        <taxon>Pseudonocardiales</taxon>
        <taxon>Pseudonocardiaceae</taxon>
        <taxon>Lentzea</taxon>
    </lineage>
</organism>